<dbReference type="AlphaFoldDB" id="A0A5B7GD24"/>
<organism evidence="1 2">
    <name type="scientific">Portunus trituberculatus</name>
    <name type="common">Swimming crab</name>
    <name type="synonym">Neptunus trituberculatus</name>
    <dbReference type="NCBI Taxonomy" id="210409"/>
    <lineage>
        <taxon>Eukaryota</taxon>
        <taxon>Metazoa</taxon>
        <taxon>Ecdysozoa</taxon>
        <taxon>Arthropoda</taxon>
        <taxon>Crustacea</taxon>
        <taxon>Multicrustacea</taxon>
        <taxon>Malacostraca</taxon>
        <taxon>Eumalacostraca</taxon>
        <taxon>Eucarida</taxon>
        <taxon>Decapoda</taxon>
        <taxon>Pleocyemata</taxon>
        <taxon>Brachyura</taxon>
        <taxon>Eubrachyura</taxon>
        <taxon>Portunoidea</taxon>
        <taxon>Portunidae</taxon>
        <taxon>Portuninae</taxon>
        <taxon>Portunus</taxon>
    </lineage>
</organism>
<dbReference type="EMBL" id="VSRR010014291">
    <property type="protein sequence ID" value="MPC56832.1"/>
    <property type="molecule type" value="Genomic_DNA"/>
</dbReference>
<keyword evidence="2" id="KW-1185">Reference proteome</keyword>
<accession>A0A5B7GD24</accession>
<sequence length="68" mass="7675">MHFFHTCLTFPPSTETLHSPSHSPPTRHPHLLSLISQQPLTSPCTTLHPTLPRFLNTHIRFLASTHAT</sequence>
<evidence type="ECO:0000313" key="2">
    <source>
        <dbReference type="Proteomes" id="UP000324222"/>
    </source>
</evidence>
<reference evidence="1 2" key="1">
    <citation type="submission" date="2019-05" db="EMBL/GenBank/DDBJ databases">
        <title>Another draft genome of Portunus trituberculatus and its Hox gene families provides insights of decapod evolution.</title>
        <authorList>
            <person name="Jeong J.-H."/>
            <person name="Song I."/>
            <person name="Kim S."/>
            <person name="Choi T."/>
            <person name="Kim D."/>
            <person name="Ryu S."/>
            <person name="Kim W."/>
        </authorList>
    </citation>
    <scope>NUCLEOTIDE SEQUENCE [LARGE SCALE GENOMIC DNA]</scope>
    <source>
        <tissue evidence="1">Muscle</tissue>
    </source>
</reference>
<proteinExistence type="predicted"/>
<evidence type="ECO:0000313" key="1">
    <source>
        <dbReference type="EMBL" id="MPC56832.1"/>
    </source>
</evidence>
<dbReference type="Proteomes" id="UP000324222">
    <property type="component" value="Unassembled WGS sequence"/>
</dbReference>
<name>A0A5B7GD24_PORTR</name>
<gene>
    <name evidence="1" type="ORF">E2C01_050798</name>
</gene>
<protein>
    <submittedName>
        <fullName evidence="1">Uncharacterized protein</fullName>
    </submittedName>
</protein>
<comment type="caution">
    <text evidence="1">The sequence shown here is derived from an EMBL/GenBank/DDBJ whole genome shotgun (WGS) entry which is preliminary data.</text>
</comment>